<dbReference type="EMBL" id="BGZK01000204">
    <property type="protein sequence ID" value="GBP28221.1"/>
    <property type="molecule type" value="Genomic_DNA"/>
</dbReference>
<evidence type="ECO:0000313" key="1">
    <source>
        <dbReference type="EMBL" id="GBP28221.1"/>
    </source>
</evidence>
<proteinExistence type="predicted"/>
<protein>
    <submittedName>
        <fullName evidence="1">Uncharacterized protein</fullName>
    </submittedName>
</protein>
<gene>
    <name evidence="1" type="ORF">EVAR_19069_1</name>
</gene>
<reference evidence="1 2" key="1">
    <citation type="journal article" date="2019" name="Commun. Biol.">
        <title>The bagworm genome reveals a unique fibroin gene that provides high tensile strength.</title>
        <authorList>
            <person name="Kono N."/>
            <person name="Nakamura H."/>
            <person name="Ohtoshi R."/>
            <person name="Tomita M."/>
            <person name="Numata K."/>
            <person name="Arakawa K."/>
        </authorList>
    </citation>
    <scope>NUCLEOTIDE SEQUENCE [LARGE SCALE GENOMIC DNA]</scope>
</reference>
<dbReference type="AlphaFoldDB" id="A0A4C1UP26"/>
<name>A0A4C1UP26_EUMVA</name>
<dbReference type="Proteomes" id="UP000299102">
    <property type="component" value="Unassembled WGS sequence"/>
</dbReference>
<comment type="caution">
    <text evidence="1">The sequence shown here is derived from an EMBL/GenBank/DDBJ whole genome shotgun (WGS) entry which is preliminary data.</text>
</comment>
<evidence type="ECO:0000313" key="2">
    <source>
        <dbReference type="Proteomes" id="UP000299102"/>
    </source>
</evidence>
<organism evidence="1 2">
    <name type="scientific">Eumeta variegata</name>
    <name type="common">Bagworm moth</name>
    <name type="synonym">Eumeta japonica</name>
    <dbReference type="NCBI Taxonomy" id="151549"/>
    <lineage>
        <taxon>Eukaryota</taxon>
        <taxon>Metazoa</taxon>
        <taxon>Ecdysozoa</taxon>
        <taxon>Arthropoda</taxon>
        <taxon>Hexapoda</taxon>
        <taxon>Insecta</taxon>
        <taxon>Pterygota</taxon>
        <taxon>Neoptera</taxon>
        <taxon>Endopterygota</taxon>
        <taxon>Lepidoptera</taxon>
        <taxon>Glossata</taxon>
        <taxon>Ditrysia</taxon>
        <taxon>Tineoidea</taxon>
        <taxon>Psychidae</taxon>
        <taxon>Oiketicinae</taxon>
        <taxon>Eumeta</taxon>
    </lineage>
</organism>
<accession>A0A4C1UP26</accession>
<sequence>MNSSNPQTDPDPKSWEPLELMRFQGQNIVSAGHRDCSLLSANESSSSGPRSVGCDRLGFSTLDGIEEAFDKGKANLFFSSTSEIIFRSPHSLAVYQDNSSPPTAAERLS</sequence>
<keyword evidence="2" id="KW-1185">Reference proteome</keyword>